<dbReference type="InterPro" id="IPR015920">
    <property type="entry name" value="Cellobiose_DH-like_cyt"/>
</dbReference>
<dbReference type="InterPro" id="IPR053208">
    <property type="entry name" value="GMC_Oxidoreductase_CD"/>
</dbReference>
<dbReference type="AlphaFoldDB" id="A0AAW0CDM3"/>
<keyword evidence="2" id="KW-0274">FAD</keyword>
<dbReference type="Gene3D" id="3.30.410.10">
    <property type="entry name" value="Cholesterol Oxidase, domain 2"/>
    <property type="match status" value="1"/>
</dbReference>
<dbReference type="Pfam" id="PF16010">
    <property type="entry name" value="CDH-cyt"/>
    <property type="match status" value="1"/>
</dbReference>
<evidence type="ECO:0000313" key="6">
    <source>
        <dbReference type="EMBL" id="KAK7037807.1"/>
    </source>
</evidence>
<evidence type="ECO:0000259" key="4">
    <source>
        <dbReference type="PROSITE" id="PS00623"/>
    </source>
</evidence>
<dbReference type="InterPro" id="IPR036188">
    <property type="entry name" value="FAD/NAD-bd_sf"/>
</dbReference>
<sequence length="789" mass="84852">MLGRAALSLLPFIGTCFAQSAAHYVDPDNGINFFGITDAVHQVTYGYIFPPSEAGSTEFIGEIVAPIDVKWAGVSPGGAMIRNLLLVAWANDGKIVRSNRYATDYTQPVAYEGPVITDLPSSSVNETHWKWVYRCENCTVWADGSINTDGSGAAAWVVSDVEVDDPSDPQSTFQEHTDFGFYGIDYSAAHATAEDYANWAAGGTGGGSGPSTTTATTTDGPVATGTPYDYIVVGAGPGGIIAADRLSEAGKSVLLLERGGPSTWETGGRYAPEWTEGHELTKFDVPGLFESMFSDSNPWWWCKVLTKTLDINTFAGCLVGGGTSINGALYWYPADIDFATSAGWPSSWANHNAYTNKLKERLPSTDAPSTDGKRYLEQTYDVVAEMLKGQNYNAITINDNPNDKDHVFGYSAYDFIDGKRGGPVASYLRTAKARDNFKLQMYTMVTGLTRDGPTITGVRTNDTSLGPDGVVPLTENGRVILSAGSFGTPRILYQSGIGPEDMINLVANDATFGPNLPPEEDWIDLPVGANVQDNPSVNIMFTHPNIDAYDNWANIWTDPRPDDAAQYLEDQSGVFAQASPRINFWRAYDGSDGRTRYLQGTARPGGGVPTNPPYNASQVFTITAYLSTGVTSRGTIGIDAAIRPRVLEDPWLTDPVDREVLLRGVQDIVSNMADISGLDLVMPDNSTSLEDYGTVLFNLALQRMLISLRTVNGYDLSSMNSNHWVGSCSIGDDPATAVVDQNAKVFNTDNLFVIDASIVRTLPMGNPHGTIMSAAEQGVAKVLALSGGP</sequence>
<dbReference type="PANTHER" id="PTHR47190:SF2">
    <property type="entry name" value="CELLOBIOSE DEHYDROGENASE (AFU_ORTHOLOGUE AFUA_2G17620)"/>
    <property type="match status" value="1"/>
</dbReference>
<reference evidence="6 7" key="1">
    <citation type="submission" date="2024-01" db="EMBL/GenBank/DDBJ databases">
        <title>A draft genome for a cacao thread blight-causing isolate of Paramarasmius palmivorus.</title>
        <authorList>
            <person name="Baruah I.K."/>
            <person name="Bukari Y."/>
            <person name="Amoako-Attah I."/>
            <person name="Meinhardt L.W."/>
            <person name="Bailey B.A."/>
            <person name="Cohen S.P."/>
        </authorList>
    </citation>
    <scope>NUCLEOTIDE SEQUENCE [LARGE SCALE GENOMIC DNA]</scope>
    <source>
        <strain evidence="6 7">GH-12</strain>
    </source>
</reference>
<dbReference type="PANTHER" id="PTHR47190">
    <property type="entry name" value="DEHYDROGENASE, PUTATIVE-RELATED"/>
    <property type="match status" value="1"/>
</dbReference>
<proteinExistence type="inferred from homology"/>
<dbReference type="Gene3D" id="2.60.40.1210">
    <property type="entry name" value="Cellobiose dehydrogenase, cytochrome domain"/>
    <property type="match status" value="1"/>
</dbReference>
<protein>
    <submittedName>
        <fullName evidence="6">Substrate-specific activator of APC-dependent proteolysis</fullName>
        <ecNumber evidence="6">1.1.99.18</ecNumber>
    </submittedName>
</protein>
<dbReference type="PROSITE" id="PS00623">
    <property type="entry name" value="GMC_OXRED_1"/>
    <property type="match status" value="1"/>
</dbReference>
<comment type="caution">
    <text evidence="6">The sequence shown here is derived from an EMBL/GenBank/DDBJ whole genome shotgun (WGS) entry which is preliminary data.</text>
</comment>
<keyword evidence="3" id="KW-0732">Signal</keyword>
<dbReference type="EC" id="1.1.99.18" evidence="6"/>
<dbReference type="Pfam" id="PF05199">
    <property type="entry name" value="GMC_oxred_C"/>
    <property type="match status" value="1"/>
</dbReference>
<dbReference type="Proteomes" id="UP001383192">
    <property type="component" value="Unassembled WGS sequence"/>
</dbReference>
<evidence type="ECO:0000256" key="3">
    <source>
        <dbReference type="SAM" id="SignalP"/>
    </source>
</evidence>
<dbReference type="Pfam" id="PF00732">
    <property type="entry name" value="GMC_oxred_N"/>
    <property type="match status" value="1"/>
</dbReference>
<comment type="similarity">
    <text evidence="2">Belongs to the GMC oxidoreductase family.</text>
</comment>
<gene>
    <name evidence="6" type="primary">CDH1_4</name>
    <name evidence="6" type="ORF">VNI00_010768</name>
</gene>
<dbReference type="SUPFAM" id="SSF49344">
    <property type="entry name" value="CBD9-like"/>
    <property type="match status" value="1"/>
</dbReference>
<dbReference type="SUPFAM" id="SSF51905">
    <property type="entry name" value="FAD/NAD(P)-binding domain"/>
    <property type="match status" value="1"/>
</dbReference>
<keyword evidence="7" id="KW-1185">Reference proteome</keyword>
<dbReference type="PROSITE" id="PS00624">
    <property type="entry name" value="GMC_OXRED_2"/>
    <property type="match status" value="1"/>
</dbReference>
<dbReference type="SUPFAM" id="SSF54373">
    <property type="entry name" value="FAD-linked reductases, C-terminal domain"/>
    <property type="match status" value="1"/>
</dbReference>
<dbReference type="InterPro" id="IPR000172">
    <property type="entry name" value="GMC_OxRdtase_N"/>
</dbReference>
<dbReference type="CDD" id="cd09630">
    <property type="entry name" value="CDH_like_cytochrome"/>
    <property type="match status" value="1"/>
</dbReference>
<feature type="domain" description="Glucose-methanol-choline oxidoreductase N-terminal" evidence="4">
    <location>
        <begin position="316"/>
        <end position="339"/>
    </location>
</feature>
<accession>A0AAW0CDM3</accession>
<dbReference type="InterPro" id="IPR007867">
    <property type="entry name" value="GMC_OxRtase_C"/>
</dbReference>
<dbReference type="Gene3D" id="3.50.50.60">
    <property type="entry name" value="FAD/NAD(P)-binding domain"/>
    <property type="match status" value="1"/>
</dbReference>
<dbReference type="EMBL" id="JAYKXP010000044">
    <property type="protein sequence ID" value="KAK7037807.1"/>
    <property type="molecule type" value="Genomic_DNA"/>
</dbReference>
<evidence type="ECO:0000259" key="5">
    <source>
        <dbReference type="PROSITE" id="PS00624"/>
    </source>
</evidence>
<comment type="cofactor">
    <cofactor evidence="1">
        <name>FAD</name>
        <dbReference type="ChEBI" id="CHEBI:57692"/>
    </cofactor>
</comment>
<organism evidence="6 7">
    <name type="scientific">Paramarasmius palmivorus</name>
    <dbReference type="NCBI Taxonomy" id="297713"/>
    <lineage>
        <taxon>Eukaryota</taxon>
        <taxon>Fungi</taxon>
        <taxon>Dikarya</taxon>
        <taxon>Basidiomycota</taxon>
        <taxon>Agaricomycotina</taxon>
        <taxon>Agaricomycetes</taxon>
        <taxon>Agaricomycetidae</taxon>
        <taxon>Agaricales</taxon>
        <taxon>Marasmiineae</taxon>
        <taxon>Marasmiaceae</taxon>
        <taxon>Paramarasmius</taxon>
    </lineage>
</organism>
<keyword evidence="2" id="KW-0285">Flavoprotein</keyword>
<dbReference type="GO" id="GO:0047735">
    <property type="term" value="F:cellobiose dehydrogenase (acceptor) activity"/>
    <property type="evidence" value="ECO:0007669"/>
    <property type="project" value="UniProtKB-EC"/>
</dbReference>
<feature type="chain" id="PRO_5043743344" evidence="3">
    <location>
        <begin position="19"/>
        <end position="789"/>
    </location>
</feature>
<feature type="signal peptide" evidence="3">
    <location>
        <begin position="1"/>
        <end position="18"/>
    </location>
</feature>
<dbReference type="GO" id="GO:0050660">
    <property type="term" value="F:flavin adenine dinucleotide binding"/>
    <property type="evidence" value="ECO:0007669"/>
    <property type="project" value="InterPro"/>
</dbReference>
<evidence type="ECO:0000256" key="2">
    <source>
        <dbReference type="RuleBase" id="RU003968"/>
    </source>
</evidence>
<feature type="domain" description="Glucose-methanol-choline oxidoreductase N-terminal" evidence="5">
    <location>
        <begin position="484"/>
        <end position="498"/>
    </location>
</feature>
<evidence type="ECO:0000313" key="7">
    <source>
        <dbReference type="Proteomes" id="UP001383192"/>
    </source>
</evidence>
<keyword evidence="6" id="KW-0560">Oxidoreductase</keyword>
<evidence type="ECO:0000256" key="1">
    <source>
        <dbReference type="ARBA" id="ARBA00001974"/>
    </source>
</evidence>
<dbReference type="Pfam" id="PF13450">
    <property type="entry name" value="NAD_binding_8"/>
    <property type="match status" value="1"/>
</dbReference>
<name>A0AAW0CDM3_9AGAR</name>